<feature type="domain" description="DhaL" evidence="3">
    <location>
        <begin position="21"/>
        <end position="222"/>
    </location>
</feature>
<evidence type="ECO:0000259" key="3">
    <source>
        <dbReference type="PROSITE" id="PS51480"/>
    </source>
</evidence>
<dbReference type="NCBIfam" id="TIGR02365">
    <property type="entry name" value="dha_L_ycgS"/>
    <property type="match status" value="1"/>
</dbReference>
<accession>A0A4R9ASC5</accession>
<dbReference type="InterPro" id="IPR012737">
    <property type="entry name" value="DhaK_L_YcgS"/>
</dbReference>
<evidence type="ECO:0000313" key="4">
    <source>
        <dbReference type="EMBL" id="TFD68580.1"/>
    </source>
</evidence>
<organism evidence="4 5">
    <name type="scientific">Cryobacterium gelidum</name>
    <dbReference type="NCBI Taxonomy" id="1259164"/>
    <lineage>
        <taxon>Bacteria</taxon>
        <taxon>Bacillati</taxon>
        <taxon>Actinomycetota</taxon>
        <taxon>Actinomycetes</taxon>
        <taxon>Micrococcales</taxon>
        <taxon>Microbacteriaceae</taxon>
        <taxon>Cryobacterium</taxon>
    </lineage>
</organism>
<evidence type="ECO:0000256" key="1">
    <source>
        <dbReference type="ARBA" id="ARBA00022679"/>
    </source>
</evidence>
<dbReference type="GO" id="GO:0004371">
    <property type="term" value="F:glycerone kinase activity"/>
    <property type="evidence" value="ECO:0007669"/>
    <property type="project" value="InterPro"/>
</dbReference>
<keyword evidence="1" id="KW-0808">Transferase</keyword>
<dbReference type="AlphaFoldDB" id="A0A4R9ASC5"/>
<dbReference type="Proteomes" id="UP000297983">
    <property type="component" value="Unassembled WGS sequence"/>
</dbReference>
<dbReference type="SMART" id="SM01120">
    <property type="entry name" value="Dak2"/>
    <property type="match status" value="1"/>
</dbReference>
<dbReference type="PROSITE" id="PS51480">
    <property type="entry name" value="DHAL"/>
    <property type="match status" value="1"/>
</dbReference>
<dbReference type="PANTHER" id="PTHR28629:SF4">
    <property type="entry name" value="TRIOKINASE_FMN CYCLASE"/>
    <property type="match status" value="1"/>
</dbReference>
<evidence type="ECO:0000256" key="2">
    <source>
        <dbReference type="ARBA" id="ARBA00022777"/>
    </source>
</evidence>
<dbReference type="GO" id="GO:0005829">
    <property type="term" value="C:cytosol"/>
    <property type="evidence" value="ECO:0007669"/>
    <property type="project" value="TreeGrafter"/>
</dbReference>
<dbReference type="Pfam" id="PF02734">
    <property type="entry name" value="Dak2"/>
    <property type="match status" value="1"/>
</dbReference>
<dbReference type="RefSeq" id="WP_134552326.1">
    <property type="nucleotide sequence ID" value="NZ_SOHL01000025.1"/>
</dbReference>
<dbReference type="InterPro" id="IPR050861">
    <property type="entry name" value="Dihydroxyacetone_Kinase"/>
</dbReference>
<name>A0A4R9ASC5_9MICO</name>
<dbReference type="EMBL" id="SOHL01000025">
    <property type="protein sequence ID" value="TFD68580.1"/>
    <property type="molecule type" value="Genomic_DNA"/>
</dbReference>
<proteinExistence type="predicted"/>
<reference evidence="4 5" key="1">
    <citation type="submission" date="2019-03" db="EMBL/GenBank/DDBJ databases">
        <title>Genomics of glacier-inhabiting Cryobacterium strains.</title>
        <authorList>
            <person name="Liu Q."/>
            <person name="Xin Y.-H."/>
        </authorList>
    </citation>
    <scope>NUCLEOTIDE SEQUENCE [LARGE SCALE GENOMIC DNA]</scope>
    <source>
        <strain evidence="4 5">Hz16</strain>
    </source>
</reference>
<dbReference type="PANTHER" id="PTHR28629">
    <property type="entry name" value="TRIOKINASE/FMN CYCLASE"/>
    <property type="match status" value="1"/>
</dbReference>
<dbReference type="InterPro" id="IPR036117">
    <property type="entry name" value="DhaL_dom_sf"/>
</dbReference>
<dbReference type="InterPro" id="IPR004007">
    <property type="entry name" value="DhaL_dom"/>
</dbReference>
<dbReference type="SUPFAM" id="SSF101473">
    <property type="entry name" value="DhaL-like"/>
    <property type="match status" value="1"/>
</dbReference>
<evidence type="ECO:0000313" key="5">
    <source>
        <dbReference type="Proteomes" id="UP000297983"/>
    </source>
</evidence>
<sequence length="228" mass="23123">MTPNEQFDAALTDEVPTLDTAWTVRWIRRSAEVLATNRAALNTLDRDIGDGDHGENMDRGFQAVLPKLEGLADETTPGAVLKLVATTLISTVGGAAGPLYGTAFLKAAGAVGSAESLDAAALVALMTAARDGIVLRGKAEEGDKTMIDAWSPAVNAAASAQAAGSGVAAVLHAAADAAEQGAQAAEPLVARKGRASYLGERAIGHRDPGSQSTALLLRAGADVALVAE</sequence>
<keyword evidence="2 4" id="KW-0418">Kinase</keyword>
<gene>
    <name evidence="4" type="primary">dhaL</name>
    <name evidence="4" type="ORF">E3T50_12570</name>
</gene>
<protein>
    <submittedName>
        <fullName evidence="4">Dihydroxyacetone kinase subunit L</fullName>
    </submittedName>
</protein>
<comment type="caution">
    <text evidence="4">The sequence shown here is derived from an EMBL/GenBank/DDBJ whole genome shotgun (WGS) entry which is preliminary data.</text>
</comment>
<dbReference type="Gene3D" id="1.25.40.340">
    <property type="match status" value="1"/>
</dbReference>
<dbReference type="GO" id="GO:0019563">
    <property type="term" value="P:glycerol catabolic process"/>
    <property type="evidence" value="ECO:0007669"/>
    <property type="project" value="TreeGrafter"/>
</dbReference>
<keyword evidence="5" id="KW-1185">Reference proteome</keyword>
<dbReference type="FunFam" id="1.25.40.340:FF:000002">
    <property type="entry name" value="Dihydroxyacetone kinase, L subunit"/>
    <property type="match status" value="1"/>
</dbReference>